<dbReference type="FunFam" id="1.20.120.720:FF:000001">
    <property type="entry name" value="Myosin heavy chain, muscle"/>
    <property type="match status" value="1"/>
</dbReference>
<dbReference type="Proteomes" id="UP000274756">
    <property type="component" value="Unassembled WGS sequence"/>
</dbReference>
<dbReference type="SUPFAM" id="SSF90257">
    <property type="entry name" value="Myosin rod fragments"/>
    <property type="match status" value="6"/>
</dbReference>
<dbReference type="FunFam" id="1.20.5.340:FF:000025">
    <property type="entry name" value="Myosin heavy chain, isoform G"/>
    <property type="match status" value="1"/>
</dbReference>
<evidence type="ECO:0000256" key="2">
    <source>
        <dbReference type="ARBA" id="ARBA00008314"/>
    </source>
</evidence>
<dbReference type="FunFam" id="1.10.10.820:FF:000001">
    <property type="entry name" value="Myosin heavy chain"/>
    <property type="match status" value="1"/>
</dbReference>
<dbReference type="OrthoDB" id="6108017at2759"/>
<organism evidence="18 20">
    <name type="scientific">Dracunculus medinensis</name>
    <name type="common">Guinea worm</name>
    <dbReference type="NCBI Taxonomy" id="318479"/>
    <lineage>
        <taxon>Eukaryota</taxon>
        <taxon>Metazoa</taxon>
        <taxon>Ecdysozoa</taxon>
        <taxon>Nematoda</taxon>
        <taxon>Chromadorea</taxon>
        <taxon>Rhabditida</taxon>
        <taxon>Spirurina</taxon>
        <taxon>Dracunculoidea</taxon>
        <taxon>Dracunculidae</taxon>
        <taxon>Dracunculus</taxon>
    </lineage>
</organism>
<dbReference type="STRING" id="318479.A0A158Q371"/>
<dbReference type="FunFam" id="1.20.5.370:FF:000008">
    <property type="entry name" value="Myosin heavy chain"/>
    <property type="match status" value="1"/>
</dbReference>
<evidence type="ECO:0000256" key="1">
    <source>
        <dbReference type="ARBA" id="ARBA00004657"/>
    </source>
</evidence>
<dbReference type="Gene3D" id="1.20.5.370">
    <property type="match status" value="3"/>
</dbReference>
<accession>A0A158Q371</accession>
<evidence type="ECO:0000256" key="7">
    <source>
        <dbReference type="ARBA" id="ARBA00022840"/>
    </source>
</evidence>
<dbReference type="Gene3D" id="1.20.5.4820">
    <property type="match status" value="1"/>
</dbReference>
<dbReference type="Proteomes" id="UP000038040">
    <property type="component" value="Unplaced"/>
</dbReference>
<evidence type="ECO:0000256" key="4">
    <source>
        <dbReference type="ARBA" id="ARBA00022481"/>
    </source>
</evidence>
<keyword evidence="11" id="KW-0514">Muscle protein</keyword>
<dbReference type="FunFam" id="2.30.30.360:FF:000001">
    <property type="entry name" value="Myosin heavy chain"/>
    <property type="match status" value="1"/>
</dbReference>
<reference evidence="17 19" key="2">
    <citation type="submission" date="2018-11" db="EMBL/GenBank/DDBJ databases">
        <authorList>
            <consortium name="Pathogen Informatics"/>
        </authorList>
    </citation>
    <scope>NUCLEOTIDE SEQUENCE [LARGE SCALE GENOMIC DNA]</scope>
</reference>
<dbReference type="PANTHER" id="PTHR45615:SF27">
    <property type="entry name" value="MYOSIN HEAVY CHAIN, MUSCLE"/>
    <property type="match status" value="1"/>
</dbReference>
<dbReference type="InterPro" id="IPR004009">
    <property type="entry name" value="SH3_Myosin"/>
</dbReference>
<keyword evidence="19" id="KW-1185">Reference proteome</keyword>
<dbReference type="PANTHER" id="PTHR45615">
    <property type="entry name" value="MYOSIN HEAVY CHAIN, NON-MUSCLE"/>
    <property type="match status" value="1"/>
</dbReference>
<dbReference type="Gene3D" id="1.20.5.340">
    <property type="match status" value="6"/>
</dbReference>
<dbReference type="WBParaSite" id="DME_0000180201-mRNA-1">
    <property type="protein sequence ID" value="DME_0000180201-mRNA-1"/>
    <property type="gene ID" value="DME_0000180201"/>
</dbReference>
<proteinExistence type="inferred from homology"/>
<evidence type="ECO:0000259" key="15">
    <source>
        <dbReference type="PROSITE" id="PS51456"/>
    </source>
</evidence>
<dbReference type="Gene3D" id="1.10.10.820">
    <property type="match status" value="1"/>
</dbReference>
<dbReference type="GO" id="GO:0005863">
    <property type="term" value="C:striated muscle myosin thick filament"/>
    <property type="evidence" value="ECO:0007669"/>
    <property type="project" value="UniProtKB-ARBA"/>
</dbReference>
<dbReference type="InterPro" id="IPR027417">
    <property type="entry name" value="P-loop_NTPase"/>
</dbReference>
<dbReference type="EMBL" id="UYYG01001154">
    <property type="protein sequence ID" value="VDN56189.1"/>
    <property type="molecule type" value="Genomic_DNA"/>
</dbReference>
<evidence type="ECO:0000256" key="3">
    <source>
        <dbReference type="ARBA" id="ARBA00022433"/>
    </source>
</evidence>
<dbReference type="FunFam" id="1.20.5.370:FF:000010">
    <property type="entry name" value="Myosin heavy chain, isoform G"/>
    <property type="match status" value="1"/>
</dbReference>
<dbReference type="PROSITE" id="PS51456">
    <property type="entry name" value="MYOSIN_MOTOR"/>
    <property type="match status" value="1"/>
</dbReference>
<dbReference type="PROSITE" id="PS51844">
    <property type="entry name" value="SH3_LIKE"/>
    <property type="match status" value="1"/>
</dbReference>
<keyword evidence="3" id="KW-0787">Thick filament</keyword>
<evidence type="ECO:0000256" key="6">
    <source>
        <dbReference type="ARBA" id="ARBA00022741"/>
    </source>
</evidence>
<dbReference type="SMART" id="SM00242">
    <property type="entry name" value="MYSc"/>
    <property type="match status" value="1"/>
</dbReference>
<dbReference type="CDD" id="cd01377">
    <property type="entry name" value="MYSc_class_II"/>
    <property type="match status" value="1"/>
</dbReference>
<keyword evidence="6 13" id="KW-0547">Nucleotide-binding</keyword>
<feature type="region of interest" description="Actin-binding" evidence="13">
    <location>
        <begin position="664"/>
        <end position="686"/>
    </location>
</feature>
<comment type="similarity">
    <text evidence="2 13">Belongs to the TRAFAC class myosin-kinesin ATPase superfamily. Myosin family.</text>
</comment>
<evidence type="ECO:0000259" key="16">
    <source>
        <dbReference type="PROSITE" id="PS51844"/>
    </source>
</evidence>
<dbReference type="FunFam" id="1.20.5.340:FF:000036">
    <property type="entry name" value="Myosin heavy chain"/>
    <property type="match status" value="1"/>
</dbReference>
<keyword evidence="8 14" id="KW-0175">Coiled coil</keyword>
<gene>
    <name evidence="17" type="ORF">DME_LOCUS6162</name>
</gene>
<dbReference type="Pfam" id="PF02736">
    <property type="entry name" value="Myosin_N"/>
    <property type="match status" value="1"/>
</dbReference>
<feature type="binding site" evidence="13">
    <location>
        <begin position="176"/>
        <end position="183"/>
    </location>
    <ligand>
        <name>ATP</name>
        <dbReference type="ChEBI" id="CHEBI:30616"/>
    </ligand>
</feature>
<evidence type="ECO:0000256" key="10">
    <source>
        <dbReference type="ARBA" id="ARBA00023175"/>
    </source>
</evidence>
<dbReference type="GO" id="GO:0045214">
    <property type="term" value="P:sarcomere organization"/>
    <property type="evidence" value="ECO:0007669"/>
    <property type="project" value="TreeGrafter"/>
</dbReference>
<reference evidence="20" key="1">
    <citation type="submission" date="2016-04" db="UniProtKB">
        <authorList>
            <consortium name="WormBaseParasite"/>
        </authorList>
    </citation>
    <scope>IDENTIFICATION</scope>
</reference>
<keyword evidence="12 13" id="KW-0009">Actin-binding</keyword>
<keyword evidence="5" id="KW-0963">Cytoplasm</keyword>
<keyword evidence="10 13" id="KW-0505">Motor protein</keyword>
<evidence type="ECO:0000256" key="11">
    <source>
        <dbReference type="ARBA" id="ARBA00023179"/>
    </source>
</evidence>
<evidence type="ECO:0000256" key="8">
    <source>
        <dbReference type="ARBA" id="ARBA00023054"/>
    </source>
</evidence>
<evidence type="ECO:0000313" key="18">
    <source>
        <dbReference type="Proteomes" id="UP000038040"/>
    </source>
</evidence>
<evidence type="ECO:0000313" key="19">
    <source>
        <dbReference type="Proteomes" id="UP000274756"/>
    </source>
</evidence>
<dbReference type="Gene3D" id="2.30.30.360">
    <property type="entry name" value="Myosin S1 fragment, N-terminal"/>
    <property type="match status" value="1"/>
</dbReference>
<dbReference type="InterPro" id="IPR008989">
    <property type="entry name" value="Myosin_S1_N"/>
</dbReference>
<dbReference type="Pfam" id="PF00063">
    <property type="entry name" value="Myosin_head"/>
    <property type="match status" value="1"/>
</dbReference>
<dbReference type="GO" id="GO:0051015">
    <property type="term" value="F:actin filament binding"/>
    <property type="evidence" value="ECO:0007669"/>
    <property type="project" value="InterPro"/>
</dbReference>
<keyword evidence="4" id="KW-0488">Methylation</keyword>
<feature type="domain" description="Myosin N-terminal SH3-like" evidence="16">
    <location>
        <begin position="30"/>
        <end position="79"/>
    </location>
</feature>
<dbReference type="GO" id="GO:0005524">
    <property type="term" value="F:ATP binding"/>
    <property type="evidence" value="ECO:0007669"/>
    <property type="project" value="UniProtKB-UniRule"/>
</dbReference>
<evidence type="ECO:0000256" key="13">
    <source>
        <dbReference type="PROSITE-ProRule" id="PRU00782"/>
    </source>
</evidence>
<evidence type="ECO:0000256" key="14">
    <source>
        <dbReference type="SAM" id="Coils"/>
    </source>
</evidence>
<name>A0A158Q371_DRAME</name>
<dbReference type="InterPro" id="IPR036961">
    <property type="entry name" value="Kinesin_motor_dom_sf"/>
</dbReference>
<dbReference type="SUPFAM" id="SSF52540">
    <property type="entry name" value="P-loop containing nucleoside triphosphate hydrolases"/>
    <property type="match status" value="1"/>
</dbReference>
<feature type="coiled-coil region" evidence="14">
    <location>
        <begin position="1185"/>
        <end position="1933"/>
    </location>
</feature>
<dbReference type="AlphaFoldDB" id="A0A158Q371"/>
<dbReference type="FunFam" id="3.40.850.10:FF:000024">
    <property type="entry name" value="Myosin heavy chain, isoform J"/>
    <property type="match status" value="1"/>
</dbReference>
<evidence type="ECO:0000256" key="5">
    <source>
        <dbReference type="ARBA" id="ARBA00022490"/>
    </source>
</evidence>
<dbReference type="Gene3D" id="3.40.850.10">
    <property type="entry name" value="Kinesin motor domain"/>
    <property type="match status" value="1"/>
</dbReference>
<dbReference type="SUPFAM" id="SSF57997">
    <property type="entry name" value="Tropomyosin"/>
    <property type="match status" value="1"/>
</dbReference>
<evidence type="ECO:0000256" key="12">
    <source>
        <dbReference type="ARBA" id="ARBA00023203"/>
    </source>
</evidence>
<evidence type="ECO:0000313" key="17">
    <source>
        <dbReference type="EMBL" id="VDN56189.1"/>
    </source>
</evidence>
<evidence type="ECO:0000256" key="9">
    <source>
        <dbReference type="ARBA" id="ARBA00023123"/>
    </source>
</evidence>
<keyword evidence="9 13" id="KW-0518">Myosin</keyword>
<comment type="subcellular location">
    <subcellularLocation>
        <location evidence="1">Cytoplasm</location>
        <location evidence="1">Myofibril</location>
    </subcellularLocation>
</comment>
<dbReference type="FunFam" id="1.20.5.370:FF:000009">
    <property type="entry name" value="Myosin heavy chain, isoform G"/>
    <property type="match status" value="1"/>
</dbReference>
<protein>
    <submittedName>
        <fullName evidence="20">Myosin motor domain-containing protein</fullName>
    </submittedName>
</protein>
<dbReference type="InterPro" id="IPR001609">
    <property type="entry name" value="Myosin_head_motor_dom-like"/>
</dbReference>
<sequence>MTSECESEPGWVYLRQSAEQQLAAAAKKFDSKKNVWVPDAAEGFVAAEIKSTKDDIIVVITSNGQEKTFKKDEAKQMNPPKFEKAEDMADLTFLNDASVLHNLRQRYYSMMIYTYSGLFCVVINPYKRLPIYTENICRMYIGKRRNEMPPHLFAVSDEAYRNMINDRVNQSMLITGESGAGKTENTKKVISYFATVGANQQQQQPKKKISKVQASIEDQIVRTNPVLEAFGNAKTIRNNNSSRFGKFIRIHFNNAGKLASADIEHYLLEKSRVIKQASGERSYHIFYQIMSGEIKGLKEKLFLTRDIRDYHLISQAEISIDGVDDKEEMRITDESFDIMHFTEREKMNLFTVVAGIMHMGEIKFKQRPREEQAECEDQAEGDLACKLWQVDQDKFISSLLRPRVKVGSEWVSRGQNLEQVSWAVGALAKALFARMFSWLIKRCNKTLDAQNLSRDYFIGVLDIAGFEIFDLNSFEQLWINFVNEKLQQFFNHHMFVLEQEEYQREGIKWEFIDFGLDLQACIELIEKPLGIVSMLDEECIVPKATDITLAQKLNDQHLGKHPNFQKPKPPKGKQADAHFAVVHYAGTVRYNVTGWLEKNKDPLNDTAVTVLKANTGMELMSQMWEDYKTQEDIANLSKEGKSTGKKKGKSASFMTVSMMYRESLNKLMNVLYQTHPHFIRCIIPNEHKKSGVIEADLVLNQLTCNGVLEGIRICRKGYPNRVNYIDFKQRYGILAPEAASAVDAKKSSEAICVDLEKVEVLKPEDYRIGHTKVFFKAGILANLEEKRDNALSKIITKFQSACRYYHAQLDLCRRLQQRAGAVIIQKNVRSWCKLRNWSWFKLYNRLKPLIKGSKKDEEFVALEKKCKELEENFDREEKLRKEIELQIAKLTSEKNQLFLQLEQERDIVTESEERSAKILAQKTNVEKQMNDLSEQLNDLEDKNETLQRIKKKLESDNESLKKSIADMELIIRKQEAEKQTKDHQLRSFQDEMIAQDEMISKMTKEKKNQEEVNQKLMEDLHIEEDKINHLTKIRSKLEQNLDEIENSLERERRMRQDVEKSKRKIEGELKIAQENIEEAIRQKHDIESAVKRKDLELQSMSNQLEDEQVLVGKLQRQIKEMTAKIQELEEEIEAQKQARLKSEKIRNEIQLELEELGDRLDEAGGTTQAQIELNKKREAEICKLRRDLEEAALNAENTIAVLRKKHNDAVAELSEQLDIVQKARTKVEKEKVTMQHELEDFRHQIDAEVKQRQNLDRLAKQLEAQLNESQIKNDEQARQMQDLLVAKNKFQSENNDFNRQVEDLESQLNFLNRAKKQITMEMEEIKRQLEHDNREKQSLAAQNANLQLECQQLREIIEEEQDGKTELQRLLSKANAEAQQWRARYEGEGVNKTEELEETRKRLQFKVQEMQETLDTANSRISQLEKSRQMLMQDLEDAQMDADKANSIASTLEKKQKSFDKIIEDWKHKCDTLAQELEASQRDARTVATESFRLRNNLDEASEQIEALRRENKSLSQELRDINDQLSEGGKGIHELQKEKRRLEIEKEELQQALDDAEAALEVEENKVLRSQVEISQIRSEIEKRINEKEEEFENTRKNHQRALESMQATLETEARGRAELLRIRKKLESDISELEIALDQANKANVDAQKNIKRHQDNIRELQMRVEEEQHQRDDIREQLNVLERRLQVLQTEKEDLTISLEQAERFRRQAELETSDLKETVNVLTTANNSLTVAKRKLDIDVQQLHVEIDEALSELKNSEERSKKAMMDASRLAEELQAEQEHSQNLERQKKSYELQIKEMQSRLDESEATILKGGKRMLAKLDQRIRELELELSEENRRHAEAQKNLRSKDRRVRELQFQVDEDKKSTERLYDLVEKLQGKIKTYKRQVEEAEQLASSNLMKYRQLQHILEDAEERADIAENSLAKMRAKARSNMQGGRFSLDLSSFFLANLFSFFDIDFNHLYF</sequence>
<dbReference type="Gene3D" id="1.20.120.720">
    <property type="entry name" value="Myosin VI head, motor domain, U50 subdomain"/>
    <property type="match status" value="1"/>
</dbReference>
<dbReference type="Gene3D" id="1.20.58.530">
    <property type="match status" value="1"/>
</dbReference>
<dbReference type="Pfam" id="PF01576">
    <property type="entry name" value="Myosin_tail_1"/>
    <property type="match status" value="1"/>
</dbReference>
<dbReference type="InterPro" id="IPR014751">
    <property type="entry name" value="XRCC4-like_C"/>
</dbReference>
<dbReference type="GO" id="GO:0006936">
    <property type="term" value="P:muscle contraction"/>
    <property type="evidence" value="ECO:0007669"/>
    <property type="project" value="TreeGrafter"/>
</dbReference>
<dbReference type="GO" id="GO:0000146">
    <property type="term" value="F:microfilament motor activity"/>
    <property type="evidence" value="ECO:0007669"/>
    <property type="project" value="TreeGrafter"/>
</dbReference>
<feature type="domain" description="Myosin motor" evidence="15">
    <location>
        <begin position="83"/>
        <end position="788"/>
    </location>
</feature>
<evidence type="ECO:0000313" key="20">
    <source>
        <dbReference type="WBParaSite" id="DME_0000180201-mRNA-1"/>
    </source>
</evidence>
<dbReference type="FunFam" id="1.20.58.530:FF:000001">
    <property type="entry name" value="Myosin heavy chain"/>
    <property type="match status" value="1"/>
</dbReference>
<keyword evidence="7 13" id="KW-0067">ATP-binding</keyword>
<dbReference type="PRINTS" id="PR00193">
    <property type="entry name" value="MYOSINHEAVY"/>
</dbReference>
<dbReference type="InterPro" id="IPR002928">
    <property type="entry name" value="Myosin_tail"/>
</dbReference>
<dbReference type="GO" id="GO:0016460">
    <property type="term" value="C:myosin II complex"/>
    <property type="evidence" value="ECO:0007669"/>
    <property type="project" value="TreeGrafter"/>
</dbReference>
<feature type="coiled-coil region" evidence="14">
    <location>
        <begin position="852"/>
        <end position="1148"/>
    </location>
</feature>